<gene>
    <name evidence="1" type="ORF">ASZ90_013530</name>
</gene>
<evidence type="ECO:0000313" key="1">
    <source>
        <dbReference type="EMBL" id="KUG16792.1"/>
    </source>
</evidence>
<dbReference type="EMBL" id="LNQE01001480">
    <property type="protein sequence ID" value="KUG16792.1"/>
    <property type="molecule type" value="Genomic_DNA"/>
</dbReference>
<dbReference type="Pfam" id="PF01116">
    <property type="entry name" value="F_bP_aldolase"/>
    <property type="match status" value="1"/>
</dbReference>
<reference evidence="1" key="1">
    <citation type="journal article" date="2015" name="Proc. Natl. Acad. Sci. U.S.A.">
        <title>Networks of energetic and metabolic interactions define dynamics in microbial communities.</title>
        <authorList>
            <person name="Embree M."/>
            <person name="Liu J.K."/>
            <person name="Al-Bassam M.M."/>
            <person name="Zengler K."/>
        </authorList>
    </citation>
    <scope>NUCLEOTIDE SEQUENCE</scope>
</reference>
<proteinExistence type="predicted"/>
<protein>
    <recommendedName>
        <fullName evidence="2">Aldolase</fullName>
    </recommendedName>
</protein>
<name>A0A0W8F7C5_9ZZZZ</name>
<dbReference type="InterPro" id="IPR050246">
    <property type="entry name" value="Class_II_FBP_aldolase"/>
</dbReference>
<accession>A0A0W8F7C5</accession>
<dbReference type="SUPFAM" id="SSF51569">
    <property type="entry name" value="Aldolase"/>
    <property type="match status" value="1"/>
</dbReference>
<dbReference type="PANTHER" id="PTHR30304:SF0">
    <property type="entry name" value="D-TAGATOSE-1,6-BISPHOSPHATE ALDOLASE SUBUNIT GATY-RELATED"/>
    <property type="match status" value="1"/>
</dbReference>
<comment type="caution">
    <text evidence="1">The sequence shown here is derived from an EMBL/GenBank/DDBJ whole genome shotgun (WGS) entry which is preliminary data.</text>
</comment>
<dbReference type="InterPro" id="IPR000771">
    <property type="entry name" value="FBA_II"/>
</dbReference>
<dbReference type="GO" id="GO:0005975">
    <property type="term" value="P:carbohydrate metabolic process"/>
    <property type="evidence" value="ECO:0007669"/>
    <property type="project" value="InterPro"/>
</dbReference>
<dbReference type="GO" id="GO:0008270">
    <property type="term" value="F:zinc ion binding"/>
    <property type="evidence" value="ECO:0007669"/>
    <property type="project" value="InterPro"/>
</dbReference>
<sequence length="464" mass="51503">MIYQNEDQLKRGCESILTCQEGDVRVLNEPSFREKLIDDLIYTAVFSPDPAIQEAAAYLIRRGAASMGILPASIQSLYEAMGRKEVSGFTVPAINIRGITYHVAQAVFRASMKGNVGPVIFEIARSEIGYTKQRPREYACAVLAAAIKSGWRGPVFLQGDHFQINAKKFAADGEKETQSVKDLIREAIQAGFYNIDIDTSTLVDLSKATIKDQQRLNYTLAAELTALIRDLEPEGITVSVGGEIGEVGGKNSTVEELQTFMDGYLEELKKRGPALKGISKISVQTGTTHGGVPLADGTVAKVKIDFEVLEKLSETARAEYGLSGAVQHGASTLPDEAFDRFPATGTAEIHLATGFQNIIYDSRSFPDQLRARIYNHLRAEMKGEWKEKDTEEQFIYKTRKKAFGPFKPELWQLPTDVRDEICKELEGKFAFLFEKLMVMGTRPVLDQYIKPVDVPLEMPKMLKG</sequence>
<dbReference type="GO" id="GO:0016832">
    <property type="term" value="F:aldehyde-lyase activity"/>
    <property type="evidence" value="ECO:0007669"/>
    <property type="project" value="InterPro"/>
</dbReference>
<dbReference type="PANTHER" id="PTHR30304">
    <property type="entry name" value="D-TAGATOSE-1,6-BISPHOSPHATE ALDOLASE"/>
    <property type="match status" value="1"/>
</dbReference>
<dbReference type="AlphaFoldDB" id="A0A0W8F7C5"/>
<organism evidence="1">
    <name type="scientific">hydrocarbon metagenome</name>
    <dbReference type="NCBI Taxonomy" id="938273"/>
    <lineage>
        <taxon>unclassified sequences</taxon>
        <taxon>metagenomes</taxon>
        <taxon>ecological metagenomes</taxon>
    </lineage>
</organism>
<dbReference type="InterPro" id="IPR013785">
    <property type="entry name" value="Aldolase_TIM"/>
</dbReference>
<dbReference type="Gene3D" id="3.20.20.70">
    <property type="entry name" value="Aldolase class I"/>
    <property type="match status" value="1"/>
</dbReference>
<evidence type="ECO:0008006" key="2">
    <source>
        <dbReference type="Google" id="ProtNLM"/>
    </source>
</evidence>